<evidence type="ECO:0000259" key="2">
    <source>
        <dbReference type="Pfam" id="PF00534"/>
    </source>
</evidence>
<comment type="caution">
    <text evidence="4">The sequence shown here is derived from an EMBL/GenBank/DDBJ whole genome shotgun (WGS) entry which is preliminary data.</text>
</comment>
<evidence type="ECO:0000259" key="3">
    <source>
        <dbReference type="Pfam" id="PF13439"/>
    </source>
</evidence>
<organism evidence="4 5">
    <name type="scientific">Rhodopseudomonas telluris</name>
    <dbReference type="NCBI Taxonomy" id="644215"/>
    <lineage>
        <taxon>Bacteria</taxon>
        <taxon>Pseudomonadati</taxon>
        <taxon>Pseudomonadota</taxon>
        <taxon>Alphaproteobacteria</taxon>
        <taxon>Hyphomicrobiales</taxon>
        <taxon>Nitrobacteraceae</taxon>
        <taxon>Rhodopseudomonas</taxon>
    </lineage>
</organism>
<feature type="domain" description="Glycosyltransferase subfamily 4-like N-terminal" evidence="3">
    <location>
        <begin position="17"/>
        <end position="174"/>
    </location>
</feature>
<dbReference type="EMBL" id="JBHLWM010000008">
    <property type="protein sequence ID" value="MFC0242361.1"/>
    <property type="molecule type" value="Genomic_DNA"/>
</dbReference>
<dbReference type="Proteomes" id="UP001589775">
    <property type="component" value="Unassembled WGS sequence"/>
</dbReference>
<accession>A0ABV6EWW7</accession>
<dbReference type="SUPFAM" id="SSF53756">
    <property type="entry name" value="UDP-Glycosyltransferase/glycogen phosphorylase"/>
    <property type="match status" value="1"/>
</dbReference>
<dbReference type="PANTHER" id="PTHR46401:SF2">
    <property type="entry name" value="GLYCOSYLTRANSFERASE WBBK-RELATED"/>
    <property type="match status" value="1"/>
</dbReference>
<evidence type="ECO:0000256" key="1">
    <source>
        <dbReference type="ARBA" id="ARBA00022679"/>
    </source>
</evidence>
<dbReference type="Pfam" id="PF00534">
    <property type="entry name" value="Glycos_transf_1"/>
    <property type="match status" value="1"/>
</dbReference>
<feature type="domain" description="Glycosyl transferase family 1" evidence="2">
    <location>
        <begin position="193"/>
        <end position="349"/>
    </location>
</feature>
<keyword evidence="1" id="KW-0808">Transferase</keyword>
<reference evidence="4 5" key="1">
    <citation type="submission" date="2024-09" db="EMBL/GenBank/DDBJ databases">
        <authorList>
            <person name="Sun Q."/>
            <person name="Mori K."/>
        </authorList>
    </citation>
    <scope>NUCLEOTIDE SEQUENCE [LARGE SCALE GENOMIC DNA]</scope>
    <source>
        <strain evidence="4 5">KCTC 23279</strain>
    </source>
</reference>
<proteinExistence type="predicted"/>
<dbReference type="CDD" id="cd03809">
    <property type="entry name" value="GT4_MtfB-like"/>
    <property type="match status" value="1"/>
</dbReference>
<dbReference type="InterPro" id="IPR028098">
    <property type="entry name" value="Glyco_trans_4-like_N"/>
</dbReference>
<dbReference type="Pfam" id="PF13439">
    <property type="entry name" value="Glyco_transf_4"/>
    <property type="match status" value="1"/>
</dbReference>
<evidence type="ECO:0000313" key="5">
    <source>
        <dbReference type="Proteomes" id="UP001589775"/>
    </source>
</evidence>
<protein>
    <submittedName>
        <fullName evidence="4">Glycosyltransferase family 4 protein</fullName>
    </submittedName>
</protein>
<keyword evidence="5" id="KW-1185">Reference proteome</keyword>
<evidence type="ECO:0000313" key="4">
    <source>
        <dbReference type="EMBL" id="MFC0242361.1"/>
    </source>
</evidence>
<dbReference type="InterPro" id="IPR001296">
    <property type="entry name" value="Glyco_trans_1"/>
</dbReference>
<name>A0ABV6EWW7_9BRAD</name>
<gene>
    <name evidence="4" type="ORF">ACFFJ6_17860</name>
</gene>
<dbReference type="PANTHER" id="PTHR46401">
    <property type="entry name" value="GLYCOSYLTRANSFERASE WBBK-RELATED"/>
    <property type="match status" value="1"/>
</dbReference>
<dbReference type="RefSeq" id="WP_378390267.1">
    <property type="nucleotide sequence ID" value="NZ_JBHLWM010000008.1"/>
</dbReference>
<dbReference type="Gene3D" id="3.40.50.2000">
    <property type="entry name" value="Glycogen Phosphorylase B"/>
    <property type="match status" value="2"/>
</dbReference>
<sequence length="380" mass="41884">MRVALHSDNFARRTRFGLSRYSHEIHDGLAAHGIDTVPISSVSDFGHNEPDWLTTSGFRRLPLSRRALASMWAAGSPVPKLERWLEDVDLIHSLDVDYPIATAKPWIITYHDLGVLVHPEYFGKARPWLLRSSIAAAARRAAAIICVSRSTADEVMTFGGAAAADRIHVIEEGVGEEFFSPSSSEAFEELPPILSERPFFLFTGSLSPRKNFARVIAGFANVADRLPHRLVLTGARGWDTAEDIKAIAANGIADRVVELGYVSDAVLRALYARATAFLYPSLYEGFGLPILEAMASGCPVVTSNMAPMTEVGGDAAVYVDPRRSDDLTVALMKLATDSAFCHALRERGRLQARRLNWETCVRRTVEVYYQVAQEKRRAPG</sequence>